<comment type="caution">
    <text evidence="1">The sequence shown here is derived from an EMBL/GenBank/DDBJ whole genome shotgun (WGS) entry which is preliminary data.</text>
</comment>
<gene>
    <name evidence="1" type="ORF">SDC9_170724</name>
</gene>
<accession>A0A645GB35</accession>
<evidence type="ECO:0000313" key="1">
    <source>
        <dbReference type="EMBL" id="MPN23336.1"/>
    </source>
</evidence>
<reference evidence="1" key="1">
    <citation type="submission" date="2019-08" db="EMBL/GenBank/DDBJ databases">
        <authorList>
            <person name="Kucharzyk K."/>
            <person name="Murdoch R.W."/>
            <person name="Higgins S."/>
            <person name="Loffler F."/>
        </authorList>
    </citation>
    <scope>NUCLEOTIDE SEQUENCE</scope>
</reference>
<dbReference type="EMBL" id="VSSQ01071812">
    <property type="protein sequence ID" value="MPN23336.1"/>
    <property type="molecule type" value="Genomic_DNA"/>
</dbReference>
<protein>
    <submittedName>
        <fullName evidence="1">Uncharacterized protein</fullName>
    </submittedName>
</protein>
<dbReference type="AlphaFoldDB" id="A0A645GB35"/>
<sequence length="42" mass="4645">MIQVDLLAFEDTGEITDRANQHAVLGIYGVTHGHGTRQTELH</sequence>
<organism evidence="1">
    <name type="scientific">bioreactor metagenome</name>
    <dbReference type="NCBI Taxonomy" id="1076179"/>
    <lineage>
        <taxon>unclassified sequences</taxon>
        <taxon>metagenomes</taxon>
        <taxon>ecological metagenomes</taxon>
    </lineage>
</organism>
<name>A0A645GB35_9ZZZZ</name>
<proteinExistence type="predicted"/>